<dbReference type="InterPro" id="IPR051908">
    <property type="entry name" value="Ribosomal_N-acetyltransferase"/>
</dbReference>
<comment type="caution">
    <text evidence="2">The sequence shown here is derived from an EMBL/GenBank/DDBJ whole genome shotgun (WGS) entry which is preliminary data.</text>
</comment>
<dbReference type="GO" id="GO:1990189">
    <property type="term" value="F:protein N-terminal-serine acetyltransferase activity"/>
    <property type="evidence" value="ECO:0007669"/>
    <property type="project" value="TreeGrafter"/>
</dbReference>
<dbReference type="OrthoDB" id="3402863at2"/>
<dbReference type="GO" id="GO:0008999">
    <property type="term" value="F:protein-N-terminal-alanine acetyltransferase activity"/>
    <property type="evidence" value="ECO:0007669"/>
    <property type="project" value="TreeGrafter"/>
</dbReference>
<dbReference type="PANTHER" id="PTHR43441">
    <property type="entry name" value="RIBOSOMAL-PROTEIN-SERINE ACETYLTRANSFERASE"/>
    <property type="match status" value="1"/>
</dbReference>
<dbReference type="Gene3D" id="3.40.630.30">
    <property type="match status" value="1"/>
</dbReference>
<evidence type="ECO:0000313" key="2">
    <source>
        <dbReference type="EMBL" id="RZU13839.1"/>
    </source>
</evidence>
<sequence>MTTTFPRAVRFVEMTSTALSALLADDRPAAQTELGFPLGDEFLTDRAKWLWQYRLDQLTRDPSTFGWLVKLVVADGIVVGYAGFHGPPDEAGMVEIGYTVDPPYRRQGFAKAIVNALLERAAAEPAVRTVRATISPTNQASLATIAGFGFVENGEQWDEEDGLELIFERPSR</sequence>
<evidence type="ECO:0000259" key="1">
    <source>
        <dbReference type="PROSITE" id="PS51186"/>
    </source>
</evidence>
<dbReference type="PROSITE" id="PS51186">
    <property type="entry name" value="GNAT"/>
    <property type="match status" value="1"/>
</dbReference>
<protein>
    <submittedName>
        <fullName evidence="2">RimJ/RimL family protein N-acetyltransferase</fullName>
    </submittedName>
</protein>
<keyword evidence="3" id="KW-1185">Reference proteome</keyword>
<dbReference type="CDD" id="cd04301">
    <property type="entry name" value="NAT_SF"/>
    <property type="match status" value="1"/>
</dbReference>
<dbReference type="InterPro" id="IPR000182">
    <property type="entry name" value="GNAT_dom"/>
</dbReference>
<organism evidence="2 3">
    <name type="scientific">Kribbella rubisoli</name>
    <dbReference type="NCBI Taxonomy" id="3075929"/>
    <lineage>
        <taxon>Bacteria</taxon>
        <taxon>Bacillati</taxon>
        <taxon>Actinomycetota</taxon>
        <taxon>Actinomycetes</taxon>
        <taxon>Propionibacteriales</taxon>
        <taxon>Kribbellaceae</taxon>
        <taxon>Kribbella</taxon>
    </lineage>
</organism>
<dbReference type="RefSeq" id="WP_130446053.1">
    <property type="nucleotide sequence ID" value="NZ_SHKR01000013.1"/>
</dbReference>
<name>A0A4Q7WWF3_9ACTN</name>
<dbReference type="Pfam" id="PF13302">
    <property type="entry name" value="Acetyltransf_3"/>
    <property type="match status" value="1"/>
</dbReference>
<proteinExistence type="predicted"/>
<dbReference type="GO" id="GO:0005737">
    <property type="term" value="C:cytoplasm"/>
    <property type="evidence" value="ECO:0007669"/>
    <property type="project" value="TreeGrafter"/>
</dbReference>
<evidence type="ECO:0000313" key="3">
    <source>
        <dbReference type="Proteomes" id="UP000292027"/>
    </source>
</evidence>
<dbReference type="InterPro" id="IPR016181">
    <property type="entry name" value="Acyl_CoA_acyltransferase"/>
</dbReference>
<feature type="domain" description="N-acetyltransferase" evidence="1">
    <location>
        <begin position="9"/>
        <end position="170"/>
    </location>
</feature>
<dbReference type="PANTHER" id="PTHR43441:SF6">
    <property type="entry name" value="N-ACETYLTRANSFERASE DOMAIN-CONTAINING PROTEIN"/>
    <property type="match status" value="1"/>
</dbReference>
<accession>A0A4Q7WWF3</accession>
<dbReference type="AlphaFoldDB" id="A0A4Q7WWF3"/>
<dbReference type="Proteomes" id="UP000292027">
    <property type="component" value="Unassembled WGS sequence"/>
</dbReference>
<gene>
    <name evidence="2" type="ORF">EV645_4693</name>
</gene>
<dbReference type="EMBL" id="SHKR01000013">
    <property type="protein sequence ID" value="RZU13839.1"/>
    <property type="molecule type" value="Genomic_DNA"/>
</dbReference>
<dbReference type="SUPFAM" id="SSF55729">
    <property type="entry name" value="Acyl-CoA N-acyltransferases (Nat)"/>
    <property type="match status" value="1"/>
</dbReference>
<reference evidence="2 3" key="1">
    <citation type="journal article" date="2015" name="Stand. Genomic Sci.">
        <title>Genomic Encyclopedia of Bacterial and Archaeal Type Strains, Phase III: the genomes of soil and plant-associated and newly described type strains.</title>
        <authorList>
            <person name="Whitman W.B."/>
            <person name="Woyke T."/>
            <person name="Klenk H.P."/>
            <person name="Zhou Y."/>
            <person name="Lilburn T.G."/>
            <person name="Beck B.J."/>
            <person name="De Vos P."/>
            <person name="Vandamme P."/>
            <person name="Eisen J.A."/>
            <person name="Garrity G."/>
            <person name="Hugenholtz P."/>
            <person name="Kyrpides N.C."/>
        </authorList>
    </citation>
    <scope>NUCLEOTIDE SEQUENCE [LARGE SCALE GENOMIC DNA]</scope>
    <source>
        <strain evidence="2 3">VKM Ac-2540</strain>
    </source>
</reference>